<dbReference type="FunFam" id="3.40.50.720:FF:000009">
    <property type="entry name" value="Fatty oxidation complex, alpha subunit"/>
    <property type="match status" value="1"/>
</dbReference>
<proteinExistence type="inferred from homology"/>
<evidence type="ECO:0000256" key="3">
    <source>
        <dbReference type="ARBA" id="ARBA00005005"/>
    </source>
</evidence>
<evidence type="ECO:0000256" key="41">
    <source>
        <dbReference type="RuleBase" id="RU003707"/>
    </source>
</evidence>
<evidence type="ECO:0000256" key="22">
    <source>
        <dbReference type="ARBA" id="ARBA00047613"/>
    </source>
</evidence>
<dbReference type="PANTHER" id="PTHR43612:SF3">
    <property type="entry name" value="TRIFUNCTIONAL ENZYME SUBUNIT ALPHA, MITOCHONDRIAL"/>
    <property type="match status" value="1"/>
</dbReference>
<dbReference type="GO" id="GO:0016509">
    <property type="term" value="F:long-chain (3S)-3-hydroxyacyl-CoA dehydrogenase (NAD+) activity"/>
    <property type="evidence" value="ECO:0007669"/>
    <property type="project" value="UniProtKB-EC"/>
</dbReference>
<evidence type="ECO:0000256" key="1">
    <source>
        <dbReference type="ARBA" id="ARBA00000469"/>
    </source>
</evidence>
<dbReference type="Gene3D" id="1.10.1040.50">
    <property type="match status" value="1"/>
</dbReference>
<dbReference type="InterPro" id="IPR036291">
    <property type="entry name" value="NAD(P)-bd_dom_sf"/>
</dbReference>
<comment type="catalytic activity">
    <reaction evidence="33">
        <text>1'-[1,2-di-(9Z,12Z-octadecadienoyl)-sn-glycero-3-phospho]-3'-[1-(9Z,12Z-octadecadienoyl)-sn-glycero-3-phospho]-glycerol + hexadecanoyl-CoA = 1'-[1,2-di-(9Z,12Z-octadecadienoyl)-sn-glycero-3-phospho]-3'-[1-(9Z,12Z-octadecadienoyl)-2-hexadecanoyl-sn-glycero-3-phospho]-glycerol + CoA</text>
        <dbReference type="Rhea" id="RHEA:43680"/>
        <dbReference type="ChEBI" id="CHEBI:57287"/>
        <dbReference type="ChEBI" id="CHEBI:57379"/>
        <dbReference type="ChEBI" id="CHEBI:83580"/>
        <dbReference type="ChEBI" id="CHEBI:83583"/>
    </reaction>
    <physiologicalReaction direction="left-to-right" evidence="33">
        <dbReference type="Rhea" id="RHEA:43681"/>
    </physiologicalReaction>
</comment>
<comment type="catalytic activity">
    <reaction evidence="30">
        <text>(3S)-hydroxytetradecanoyl-CoA + NAD(+) = 3-oxotetradecanoyl-CoA + NADH + H(+)</text>
        <dbReference type="Rhea" id="RHEA:31167"/>
        <dbReference type="ChEBI" id="CHEBI:15378"/>
        <dbReference type="ChEBI" id="CHEBI:57540"/>
        <dbReference type="ChEBI" id="CHEBI:57945"/>
        <dbReference type="ChEBI" id="CHEBI:62543"/>
        <dbReference type="ChEBI" id="CHEBI:62614"/>
    </reaction>
    <physiologicalReaction direction="left-to-right" evidence="30">
        <dbReference type="Rhea" id="RHEA:31168"/>
    </physiologicalReaction>
</comment>
<evidence type="ECO:0000313" key="45">
    <source>
        <dbReference type="Proteomes" id="UP001501940"/>
    </source>
</evidence>
<dbReference type="EC" id="4.2.1.17" evidence="6"/>
<feature type="site" description="Important for long-chain enoyl-CoA hydratase activity" evidence="40">
    <location>
        <position position="176"/>
    </location>
</feature>
<keyword evidence="11" id="KW-0276">Fatty acid metabolism</keyword>
<comment type="catalytic activity">
    <reaction evidence="26">
        <text>a 4-saturated-(3S)-3-hydroxyacyl-CoA = a (3E)-enoyl-CoA + H2O</text>
        <dbReference type="Rhea" id="RHEA:20724"/>
        <dbReference type="ChEBI" id="CHEBI:15377"/>
        <dbReference type="ChEBI" id="CHEBI:58521"/>
        <dbReference type="ChEBI" id="CHEBI:137480"/>
        <dbReference type="EC" id="4.2.1.17"/>
    </reaction>
    <physiologicalReaction direction="right-to-left" evidence="26">
        <dbReference type="Rhea" id="RHEA:20726"/>
    </physiologicalReaction>
</comment>
<keyword evidence="13" id="KW-0007">Acetylation</keyword>
<comment type="similarity">
    <text evidence="41">Belongs to the enoyl-CoA hydratase/isomerase family.</text>
</comment>
<keyword evidence="17" id="KW-0496">Mitochondrion</keyword>
<dbReference type="SUPFAM" id="SSF52096">
    <property type="entry name" value="ClpP/crotonase"/>
    <property type="match status" value="1"/>
</dbReference>
<dbReference type="InterPro" id="IPR012803">
    <property type="entry name" value="Fa_ox_alpha_mit"/>
</dbReference>
<keyword evidence="14" id="KW-0560">Oxidoreductase</keyword>
<comment type="similarity">
    <text evidence="5">In the N-terminal section; belongs to the enoyl-CoA hydratase/isomerase family.</text>
</comment>
<evidence type="ECO:0000256" key="30">
    <source>
        <dbReference type="ARBA" id="ARBA00052834"/>
    </source>
</evidence>
<dbReference type="FunFam" id="3.90.226.10:FF:000011">
    <property type="entry name" value="Fatty acid oxidation complex subunit alpha"/>
    <property type="match status" value="1"/>
</dbReference>
<reference evidence="44" key="3">
    <citation type="submission" date="2025-09" db="UniProtKB">
        <authorList>
            <consortium name="Ensembl"/>
        </authorList>
    </citation>
    <scope>IDENTIFICATION</scope>
</reference>
<dbReference type="GeneTree" id="ENSGT00940000154677"/>
<dbReference type="FunFam" id="1.10.1040.50:FF:000002">
    <property type="entry name" value="Trifunctional enzyme subunit alpha, mitochondrial"/>
    <property type="match status" value="1"/>
</dbReference>
<feature type="site" description="Important for long-chain enoyl-CoA hydratase activity" evidence="40">
    <location>
        <position position="154"/>
    </location>
</feature>
<evidence type="ECO:0000256" key="10">
    <source>
        <dbReference type="ARBA" id="ARBA00022792"/>
    </source>
</evidence>
<dbReference type="AlphaFoldDB" id="A0A3Q1BT44"/>
<evidence type="ECO:0000256" key="16">
    <source>
        <dbReference type="ARBA" id="ARBA00023098"/>
    </source>
</evidence>
<keyword evidence="16" id="KW-0443">Lipid metabolism</keyword>
<dbReference type="GO" id="GO:0006635">
    <property type="term" value="P:fatty acid beta-oxidation"/>
    <property type="evidence" value="ECO:0007669"/>
    <property type="project" value="UniProtKB-UniPathway"/>
</dbReference>
<evidence type="ECO:0000256" key="36">
    <source>
        <dbReference type="ARBA" id="ARBA00068347"/>
    </source>
</evidence>
<comment type="catalytic activity">
    <reaction evidence="31">
        <text>1'-[1,2-di-(9Z,12Z-octadecadienoyl)-sn-glycero-3-phospho]-3'-[1-(9Z,12Z-octadecadienoyl)-sn-glycero-3-phospho]-glycerol + (9Z)-octadecenoyl-CoA = 1'-[1,2-di-(9Z,12Z-octadecadienoyl)-sn-glycero-3-phospho]-3'-[1-(9Z,12Z-octadecadienoyl)-2-(9Z-octadecenoyl)-sn-glycero-3-phospho]-glycerol + CoA</text>
        <dbReference type="Rhea" id="RHEA:43676"/>
        <dbReference type="ChEBI" id="CHEBI:57287"/>
        <dbReference type="ChEBI" id="CHEBI:57387"/>
        <dbReference type="ChEBI" id="CHEBI:83580"/>
        <dbReference type="ChEBI" id="CHEBI:83582"/>
    </reaction>
    <physiologicalReaction direction="left-to-right" evidence="31">
        <dbReference type="Rhea" id="RHEA:43677"/>
    </physiologicalReaction>
</comment>
<comment type="subcellular location">
    <subcellularLocation>
        <location evidence="2">Mitochondrion inner membrane</location>
    </subcellularLocation>
</comment>
<evidence type="ECO:0000256" key="34">
    <source>
        <dbReference type="ARBA" id="ARBA00062153"/>
    </source>
</evidence>
<dbReference type="InterPro" id="IPR029045">
    <property type="entry name" value="ClpP/crotonase-like_dom_sf"/>
</dbReference>
<feature type="domain" description="3-hydroxyacyl-CoA dehydrogenase NAD binding" evidence="43">
    <location>
        <begin position="366"/>
        <end position="544"/>
    </location>
</feature>
<protein>
    <recommendedName>
        <fullName evidence="36">Trifunctional enzyme subunit alpha, mitochondrial</fullName>
        <ecNumber evidence="35">1.1.1.211</ecNumber>
        <ecNumber evidence="6">4.2.1.17</ecNumber>
    </recommendedName>
    <alternativeName>
        <fullName evidence="37">Monolysocardiolipin acyltransferase</fullName>
    </alternativeName>
    <alternativeName>
        <fullName evidence="38">TP-alpha</fullName>
    </alternativeName>
</protein>
<evidence type="ECO:0000256" key="12">
    <source>
        <dbReference type="ARBA" id="ARBA00022946"/>
    </source>
</evidence>
<comment type="catalytic activity">
    <reaction evidence="22">
        <text>(3S)-hydroxyhexadecanoyl-CoA + NAD(+) = 3-oxohexadecanoyl-CoA + NADH + H(+)</text>
        <dbReference type="Rhea" id="RHEA:31159"/>
        <dbReference type="ChEBI" id="CHEBI:15378"/>
        <dbReference type="ChEBI" id="CHEBI:57349"/>
        <dbReference type="ChEBI" id="CHEBI:57540"/>
        <dbReference type="ChEBI" id="CHEBI:57945"/>
        <dbReference type="ChEBI" id="CHEBI:62613"/>
    </reaction>
    <physiologicalReaction direction="left-to-right" evidence="22">
        <dbReference type="Rhea" id="RHEA:31160"/>
    </physiologicalReaction>
</comment>
<comment type="catalytic activity">
    <reaction evidence="27">
        <text>(3S)-hydroxyoctanoyl-CoA = (2E)-octenoyl-CoA + H2O</text>
        <dbReference type="Rhea" id="RHEA:31199"/>
        <dbReference type="ChEBI" id="CHEBI:15377"/>
        <dbReference type="ChEBI" id="CHEBI:62242"/>
        <dbReference type="ChEBI" id="CHEBI:62617"/>
    </reaction>
    <physiologicalReaction direction="right-to-left" evidence="27">
        <dbReference type="Rhea" id="RHEA:31201"/>
    </physiologicalReaction>
</comment>
<evidence type="ECO:0000256" key="35">
    <source>
        <dbReference type="ARBA" id="ARBA00066806"/>
    </source>
</evidence>
<evidence type="ECO:0000256" key="26">
    <source>
        <dbReference type="ARBA" id="ARBA00051215"/>
    </source>
</evidence>
<dbReference type="NCBIfam" id="TIGR02441">
    <property type="entry name" value="fa_ox_alpha_mit"/>
    <property type="match status" value="1"/>
</dbReference>
<dbReference type="Proteomes" id="UP001501940">
    <property type="component" value="Chromosome 12"/>
</dbReference>
<comment type="catalytic activity">
    <reaction evidence="1">
        <text>(3S)-hydroxyhexadecanoyl-CoA = (2E)-hexadecenoyl-CoA + H2O</text>
        <dbReference type="Rhea" id="RHEA:31163"/>
        <dbReference type="ChEBI" id="CHEBI:15377"/>
        <dbReference type="ChEBI" id="CHEBI:61526"/>
        <dbReference type="ChEBI" id="CHEBI:62613"/>
    </reaction>
    <physiologicalReaction direction="right-to-left" evidence="1">
        <dbReference type="Rhea" id="RHEA:31165"/>
    </physiologicalReaction>
</comment>
<evidence type="ECO:0000256" key="38">
    <source>
        <dbReference type="ARBA" id="ARBA00083277"/>
    </source>
</evidence>
<evidence type="ECO:0000256" key="37">
    <source>
        <dbReference type="ARBA" id="ARBA00077617"/>
    </source>
</evidence>
<comment type="catalytic activity">
    <reaction evidence="28">
        <text>(3S)-hydroxyoctanoyl-CoA + NAD(+) = 3-oxooctanoyl-CoA + NADH + H(+)</text>
        <dbReference type="Rhea" id="RHEA:31195"/>
        <dbReference type="ChEBI" id="CHEBI:15378"/>
        <dbReference type="ChEBI" id="CHEBI:57540"/>
        <dbReference type="ChEBI" id="CHEBI:57945"/>
        <dbReference type="ChEBI" id="CHEBI:62617"/>
        <dbReference type="ChEBI" id="CHEBI:62619"/>
    </reaction>
    <physiologicalReaction direction="left-to-right" evidence="28">
        <dbReference type="Rhea" id="RHEA:31196"/>
    </physiologicalReaction>
</comment>
<dbReference type="GO" id="GO:0009617">
    <property type="term" value="P:response to bacterium"/>
    <property type="evidence" value="ECO:0007669"/>
    <property type="project" value="Ensembl"/>
</dbReference>
<dbReference type="InterPro" id="IPR050136">
    <property type="entry name" value="FA_oxidation_alpha_subunit"/>
</dbReference>
<evidence type="ECO:0000256" key="21">
    <source>
        <dbReference type="ARBA" id="ARBA00035854"/>
    </source>
</evidence>
<comment type="catalytic activity">
    <reaction evidence="32">
        <text>(3S)-3-hydroxydodecanoyl-CoA + NAD(+) = 3-oxododecanoyl-CoA + NADH + H(+)</text>
        <dbReference type="Rhea" id="RHEA:31179"/>
        <dbReference type="ChEBI" id="CHEBI:15378"/>
        <dbReference type="ChEBI" id="CHEBI:57540"/>
        <dbReference type="ChEBI" id="CHEBI:57945"/>
        <dbReference type="ChEBI" id="CHEBI:62558"/>
        <dbReference type="ChEBI" id="CHEBI:62615"/>
    </reaction>
    <physiologicalReaction direction="left-to-right" evidence="32">
        <dbReference type="Rhea" id="RHEA:31180"/>
    </physiologicalReaction>
</comment>
<comment type="catalytic activity">
    <reaction evidence="21">
        <text>a (3S)-3-hydroxyacyl-CoA = a (2E)-enoyl-CoA + H2O</text>
        <dbReference type="Rhea" id="RHEA:16105"/>
        <dbReference type="ChEBI" id="CHEBI:15377"/>
        <dbReference type="ChEBI" id="CHEBI:57318"/>
        <dbReference type="ChEBI" id="CHEBI:58856"/>
        <dbReference type="EC" id="4.2.1.17"/>
    </reaction>
    <physiologicalReaction direction="right-to-left" evidence="21">
        <dbReference type="Rhea" id="RHEA:16107"/>
    </physiologicalReaction>
</comment>
<evidence type="ECO:0000256" key="5">
    <source>
        <dbReference type="ARBA" id="ARBA00008750"/>
    </source>
</evidence>
<evidence type="ECO:0000256" key="40">
    <source>
        <dbReference type="PIRSR" id="PIRSR612803-2"/>
    </source>
</evidence>
<dbReference type="InterPro" id="IPR006176">
    <property type="entry name" value="3-OHacyl-CoA_DH_NAD-bd"/>
</dbReference>
<organism evidence="44 45">
    <name type="scientific">Amphiprion ocellaris</name>
    <name type="common">Clown anemonefish</name>
    <dbReference type="NCBI Taxonomy" id="80972"/>
    <lineage>
        <taxon>Eukaryota</taxon>
        <taxon>Metazoa</taxon>
        <taxon>Chordata</taxon>
        <taxon>Craniata</taxon>
        <taxon>Vertebrata</taxon>
        <taxon>Euteleostomi</taxon>
        <taxon>Actinopterygii</taxon>
        <taxon>Neopterygii</taxon>
        <taxon>Teleostei</taxon>
        <taxon>Neoteleostei</taxon>
        <taxon>Acanthomorphata</taxon>
        <taxon>Ovalentaria</taxon>
        <taxon>Pomacentridae</taxon>
        <taxon>Amphiprion</taxon>
    </lineage>
</organism>
<evidence type="ECO:0000256" key="19">
    <source>
        <dbReference type="ARBA" id="ARBA00023239"/>
    </source>
</evidence>
<keyword evidence="20" id="KW-0511">Multifunctional enzyme</keyword>
<evidence type="ECO:0000256" key="31">
    <source>
        <dbReference type="ARBA" id="ARBA00052860"/>
    </source>
</evidence>
<dbReference type="GO" id="GO:0004300">
    <property type="term" value="F:enoyl-CoA hydratase activity"/>
    <property type="evidence" value="ECO:0007669"/>
    <property type="project" value="UniProtKB-EC"/>
</dbReference>
<keyword evidence="45" id="KW-1185">Reference proteome</keyword>
<comment type="catalytic activity">
    <reaction evidence="25">
        <text>a long-chain (3S)-3-hydroxy fatty acyl-CoA + NAD(+) = a long-chain 3-oxo-fatty acyl-CoA + NADH + H(+)</text>
        <dbReference type="Rhea" id="RHEA:52656"/>
        <dbReference type="ChEBI" id="CHEBI:15378"/>
        <dbReference type="ChEBI" id="CHEBI:57540"/>
        <dbReference type="ChEBI" id="CHEBI:57945"/>
        <dbReference type="ChEBI" id="CHEBI:136757"/>
        <dbReference type="ChEBI" id="CHEBI:136758"/>
        <dbReference type="EC" id="1.1.1.211"/>
    </reaction>
    <physiologicalReaction direction="left-to-right" evidence="25">
        <dbReference type="Rhea" id="RHEA:52657"/>
    </physiologicalReaction>
</comment>
<evidence type="ECO:0000256" key="17">
    <source>
        <dbReference type="ARBA" id="ARBA00023128"/>
    </source>
</evidence>
<feature type="site" description="Important for hydroxyacyl-coenzyme A dehydrogenase activity" evidence="40">
    <location>
        <position position="501"/>
    </location>
</feature>
<dbReference type="InterPro" id="IPR008927">
    <property type="entry name" value="6-PGluconate_DH-like_C_sf"/>
</dbReference>
<evidence type="ECO:0000256" key="25">
    <source>
        <dbReference type="ARBA" id="ARBA00050446"/>
    </source>
</evidence>
<dbReference type="GO" id="GO:0016507">
    <property type="term" value="C:mitochondrial fatty acid beta-oxidation multienzyme complex"/>
    <property type="evidence" value="ECO:0007669"/>
    <property type="project" value="InterPro"/>
</dbReference>
<dbReference type="SUPFAM" id="SSF48179">
    <property type="entry name" value="6-phosphogluconate dehydrogenase C-terminal domain-like"/>
    <property type="match status" value="2"/>
</dbReference>
<dbReference type="PANTHER" id="PTHR43612">
    <property type="entry name" value="TRIFUNCTIONAL ENZYME SUBUNIT ALPHA"/>
    <property type="match status" value="1"/>
</dbReference>
<comment type="subunit">
    <text evidence="34">Heterotetramer of 2 alpha/HADHA and 2 beta/HADHB subunits; forms the mitochondrial trifunctional enzyme. Also purified as higher order heterooligomers including a 4 alpha/HADHA and 4 beta/HADHB heterooligomer which physiological significance remains unclear. The mitochondrial trifunctional enzyme interacts with MTLN.</text>
</comment>
<keyword evidence="19" id="KW-0456">Lyase</keyword>
<evidence type="ECO:0000256" key="23">
    <source>
        <dbReference type="ARBA" id="ARBA00048361"/>
    </source>
</evidence>
<evidence type="ECO:0000256" key="9">
    <source>
        <dbReference type="ARBA" id="ARBA00022679"/>
    </source>
</evidence>
<evidence type="ECO:0000256" key="14">
    <source>
        <dbReference type="ARBA" id="ARBA00023002"/>
    </source>
</evidence>
<keyword evidence="10" id="KW-0999">Mitochondrion inner membrane</keyword>
<feature type="active site" description="For hydroxyacyl-coenzyme A dehydrogenase activity" evidence="39">
    <location>
        <position position="513"/>
    </location>
</feature>
<dbReference type="Ensembl" id="ENSAOCT00000032728.2">
    <property type="protein sequence ID" value="ENSAOCP00000017495.2"/>
    <property type="gene ID" value="ENSAOCG00000022641.2"/>
</dbReference>
<dbReference type="InterPro" id="IPR018376">
    <property type="entry name" value="Enoyl-CoA_hyd/isom_CS"/>
</dbReference>
<comment type="pathway">
    <text evidence="3">Lipid metabolism; fatty acid beta-oxidation.</text>
</comment>
<feature type="domain" description="3-hydroxyacyl-CoA dehydrogenase C-terminal" evidence="42">
    <location>
        <begin position="547"/>
        <end position="642"/>
    </location>
</feature>
<evidence type="ECO:0000256" key="6">
    <source>
        <dbReference type="ARBA" id="ARBA00012076"/>
    </source>
</evidence>
<comment type="similarity">
    <text evidence="4">In the central section; belongs to the 3-hydroxyacyl-CoA dehydrogenase family.</text>
</comment>
<keyword evidence="18" id="KW-0472">Membrane</keyword>
<evidence type="ECO:0000259" key="43">
    <source>
        <dbReference type="Pfam" id="PF02737"/>
    </source>
</evidence>
<evidence type="ECO:0000256" key="24">
    <source>
        <dbReference type="ARBA" id="ARBA00050222"/>
    </source>
</evidence>
<accession>A0A3Q1BT44</accession>
<evidence type="ECO:0000259" key="42">
    <source>
        <dbReference type="Pfam" id="PF00725"/>
    </source>
</evidence>
<evidence type="ECO:0000256" key="11">
    <source>
        <dbReference type="ARBA" id="ARBA00022832"/>
    </source>
</evidence>
<evidence type="ECO:0000256" key="2">
    <source>
        <dbReference type="ARBA" id="ARBA00004273"/>
    </source>
</evidence>
<evidence type="ECO:0000256" key="8">
    <source>
        <dbReference type="ARBA" id="ARBA00022553"/>
    </source>
</evidence>
<evidence type="ECO:0000313" key="44">
    <source>
        <dbReference type="Ensembl" id="ENSAOCP00000017495.2"/>
    </source>
</evidence>
<dbReference type="GO" id="GO:0070403">
    <property type="term" value="F:NAD+ binding"/>
    <property type="evidence" value="ECO:0007669"/>
    <property type="project" value="InterPro"/>
</dbReference>
<dbReference type="UniPathway" id="UPA00659"/>
<dbReference type="InterPro" id="IPR001753">
    <property type="entry name" value="Enoyl-CoA_hydra/iso"/>
</dbReference>
<dbReference type="Pfam" id="PF00378">
    <property type="entry name" value="ECH_1"/>
    <property type="match status" value="1"/>
</dbReference>
<evidence type="ECO:0000256" key="28">
    <source>
        <dbReference type="ARBA" id="ARBA00052224"/>
    </source>
</evidence>
<comment type="catalytic activity">
    <reaction evidence="23">
        <text>(3S)-hydroxydecanoyl-CoA + NAD(+) = 3-oxodecanoyl-CoA + NADH + H(+)</text>
        <dbReference type="Rhea" id="RHEA:31187"/>
        <dbReference type="ChEBI" id="CHEBI:15378"/>
        <dbReference type="ChEBI" id="CHEBI:57540"/>
        <dbReference type="ChEBI" id="CHEBI:57945"/>
        <dbReference type="ChEBI" id="CHEBI:62548"/>
        <dbReference type="ChEBI" id="CHEBI:62616"/>
    </reaction>
    <physiologicalReaction direction="left-to-right" evidence="23">
        <dbReference type="Rhea" id="RHEA:31188"/>
    </physiologicalReaction>
</comment>
<dbReference type="Pfam" id="PF02737">
    <property type="entry name" value="3HCDH_N"/>
    <property type="match status" value="1"/>
</dbReference>
<keyword evidence="9" id="KW-0808">Transferase</keyword>
<keyword evidence="7" id="KW-0488">Methylation</keyword>
<dbReference type="InterPro" id="IPR006108">
    <property type="entry name" value="3HC_DH_C"/>
</dbReference>
<dbReference type="EC" id="1.1.1.211" evidence="35"/>
<sequence length="766" mass="84268">NSGGPLIDCLSSFLLMRQYICVRERDYVCDSLDYLSLSQSNTDRCDMINQDVCIYVYGFVCVQVNTLSLQMQSELTEVMGEIWSNGGVKSAVFISRKPGCFIAGADIKMIQACKSSEEVTCLSREGQKMLEKIEKSPIPIVAAIHGSCLGGGLELAIACQYRVATKSNKTVLGTPEVMLGLLPGAGGTQRLPKMVGLPGAFDMMLTGKNIRAEKAKKMGLVHQLVDPLGPGLKPAEERTMEYLEEVAVGVAKEIANKKIPLTKEKSFMQKLQDAVMELGPVRKKIYKTVSERVQKQTKNLYPAPEKIIECVQTGMEQGSEAGYLAEAENFGKLAMTSESKALIGLYHGQVACRKNQLGPPEKEVKKLAVLGAGLMGSSIAQVSIDKGLTTILKDTTVDSLSRGHEKIYKSLDAKVKKNEMTAFERDTIMSNLLIQTDYSGFESADMVIEAVFEDINIKHKVVKEVEAVVPSHCVFVSNTSGLPIRDIAAASQRPENVIGMHYFSPVEKMQLLEIITTDKTSTDTLASAVNVGLKQGKVIIIVKDGPGFYTTRCLLCVFLECIRIFQEGVEVQRLDALSESFGFHTGLSVVADEVGLDVALHSSENLSKAFGPRYEGGDLEIVRLMVEKGFRGRKSGKGFSIYSKTREERRINPEMEEIFKNYKVATPLAISSDSDIQLRMVSRCLNESVLCLQEGIVANPVEGDIGAVFGYGFPPSHGGPFRFIDTFGAERLVSTMRRYEDVYGNQFTPCQLLLDHAKDHSRKFYK</sequence>
<dbReference type="PROSITE" id="PS00166">
    <property type="entry name" value="ENOYL_COA_HYDRATASE"/>
    <property type="match status" value="1"/>
</dbReference>
<evidence type="ECO:0000256" key="13">
    <source>
        <dbReference type="ARBA" id="ARBA00022990"/>
    </source>
</evidence>
<dbReference type="SUPFAM" id="SSF51735">
    <property type="entry name" value="NAD(P)-binding Rossmann-fold domains"/>
    <property type="match status" value="1"/>
</dbReference>
<reference evidence="44 45" key="1">
    <citation type="submission" date="2022-01" db="EMBL/GenBank/DDBJ databases">
        <title>A chromosome-scale genome assembly of the false clownfish, Amphiprion ocellaris.</title>
        <authorList>
            <person name="Ryu T."/>
        </authorList>
    </citation>
    <scope>NUCLEOTIDE SEQUENCE [LARGE SCALE GENOMIC DNA]</scope>
</reference>
<reference evidence="44" key="2">
    <citation type="submission" date="2025-08" db="UniProtKB">
        <authorList>
            <consortium name="Ensembl"/>
        </authorList>
    </citation>
    <scope>IDENTIFICATION</scope>
</reference>
<dbReference type="GO" id="GO:0016740">
    <property type="term" value="F:transferase activity"/>
    <property type="evidence" value="ECO:0007669"/>
    <property type="project" value="UniProtKB-KW"/>
</dbReference>
<dbReference type="Gene3D" id="3.90.226.10">
    <property type="entry name" value="2-enoyl-CoA Hydratase, Chain A, domain 1"/>
    <property type="match status" value="1"/>
</dbReference>
<evidence type="ECO:0000256" key="7">
    <source>
        <dbReference type="ARBA" id="ARBA00022481"/>
    </source>
</evidence>
<evidence type="ECO:0000256" key="4">
    <source>
        <dbReference type="ARBA" id="ARBA00007005"/>
    </source>
</evidence>
<comment type="catalytic activity">
    <reaction evidence="29">
        <text>(3S)-3-hydroxydodecanoyl-CoA = (2E)-dodecenoyl-CoA + H2O</text>
        <dbReference type="Rhea" id="RHEA:31075"/>
        <dbReference type="ChEBI" id="CHEBI:15377"/>
        <dbReference type="ChEBI" id="CHEBI:57330"/>
        <dbReference type="ChEBI" id="CHEBI:62558"/>
    </reaction>
    <physiologicalReaction direction="right-to-left" evidence="29">
        <dbReference type="Rhea" id="RHEA:31077"/>
    </physiologicalReaction>
</comment>
<keyword evidence="8" id="KW-0597">Phosphoprotein</keyword>
<dbReference type="Gene3D" id="3.40.50.720">
    <property type="entry name" value="NAD(P)-binding Rossmann-like Domain"/>
    <property type="match status" value="1"/>
</dbReference>
<dbReference type="Pfam" id="PF00725">
    <property type="entry name" value="3HCDH"/>
    <property type="match status" value="1"/>
</dbReference>
<name>A0A3Q1BT44_AMPOC</name>
<evidence type="ECO:0000256" key="20">
    <source>
        <dbReference type="ARBA" id="ARBA00023268"/>
    </source>
</evidence>
<keyword evidence="15" id="KW-0520">NAD</keyword>
<evidence type="ECO:0000256" key="15">
    <source>
        <dbReference type="ARBA" id="ARBA00023027"/>
    </source>
</evidence>
<evidence type="ECO:0000256" key="18">
    <source>
        <dbReference type="ARBA" id="ARBA00023136"/>
    </source>
</evidence>
<dbReference type="CDD" id="cd06558">
    <property type="entry name" value="crotonase-like"/>
    <property type="match status" value="1"/>
</dbReference>
<evidence type="ECO:0000256" key="33">
    <source>
        <dbReference type="ARBA" id="ARBA00052989"/>
    </source>
</evidence>
<dbReference type="GO" id="GO:0005743">
    <property type="term" value="C:mitochondrial inner membrane"/>
    <property type="evidence" value="ECO:0007669"/>
    <property type="project" value="UniProtKB-SubCell"/>
</dbReference>
<keyword evidence="12" id="KW-0809">Transit peptide</keyword>
<comment type="catalytic activity">
    <reaction evidence="24">
        <text>1'-[1,2-di-(9Z,12Z-octadecadienoyl)-sn-glycero-3-phospho]-3'-[1-(9Z,12Z-octadecadienoyl)-sn-glycero-3-phospho]-glycerol + (9Z,12Z)-octadecadienoyl-CoA = 1',3'-bis-[1,2-di-(9Z,12Z-octadecadienoyl)-sn-glycero-3-phospho]-glycerol + CoA</text>
        <dbReference type="Rhea" id="RHEA:43672"/>
        <dbReference type="ChEBI" id="CHEBI:57287"/>
        <dbReference type="ChEBI" id="CHEBI:57383"/>
        <dbReference type="ChEBI" id="CHEBI:83580"/>
        <dbReference type="ChEBI" id="CHEBI:83581"/>
    </reaction>
    <physiologicalReaction direction="left-to-right" evidence="24">
        <dbReference type="Rhea" id="RHEA:43673"/>
    </physiologicalReaction>
</comment>
<evidence type="ECO:0000256" key="32">
    <source>
        <dbReference type="ARBA" id="ARBA00052945"/>
    </source>
</evidence>
<evidence type="ECO:0000256" key="29">
    <source>
        <dbReference type="ARBA" id="ARBA00052711"/>
    </source>
</evidence>
<evidence type="ECO:0000256" key="27">
    <source>
        <dbReference type="ARBA" id="ARBA00051877"/>
    </source>
</evidence>
<evidence type="ECO:0000256" key="39">
    <source>
        <dbReference type="PIRSR" id="PIRSR612803-1"/>
    </source>
</evidence>